<dbReference type="GeneID" id="301815024"/>
<accession>M4Z2U1</accession>
<evidence type="ECO:0000256" key="4">
    <source>
        <dbReference type="ARBA" id="ARBA00023239"/>
    </source>
</evidence>
<dbReference type="InterPro" id="IPR011057">
    <property type="entry name" value="Mss4-like_sf"/>
</dbReference>
<dbReference type="Gene3D" id="3.90.1590.10">
    <property type="entry name" value="glutathione-dependent formaldehyde- activating enzyme (gfa)"/>
    <property type="match status" value="1"/>
</dbReference>
<keyword evidence="4" id="KW-0456">Lyase</keyword>
<dbReference type="PROSITE" id="PS51891">
    <property type="entry name" value="CENP_V_GFA"/>
    <property type="match status" value="1"/>
</dbReference>
<evidence type="ECO:0000313" key="7">
    <source>
        <dbReference type="Proteomes" id="UP000011841"/>
    </source>
</evidence>
<dbReference type="PATRIC" id="fig|1245469.3.peg.1084"/>
<dbReference type="SUPFAM" id="SSF51316">
    <property type="entry name" value="Mss4-like"/>
    <property type="match status" value="1"/>
</dbReference>
<dbReference type="Proteomes" id="UP000011841">
    <property type="component" value="Chromosome"/>
</dbReference>
<dbReference type="KEGG" id="aol:S58_10560"/>
<proteinExistence type="inferred from homology"/>
<dbReference type="HOGENOM" id="CLU_055491_3_4_5"/>
<evidence type="ECO:0000256" key="1">
    <source>
        <dbReference type="ARBA" id="ARBA00005495"/>
    </source>
</evidence>
<evidence type="ECO:0000259" key="5">
    <source>
        <dbReference type="PROSITE" id="PS51891"/>
    </source>
</evidence>
<protein>
    <recommendedName>
        <fullName evidence="5">CENP-V/GFA domain-containing protein</fullName>
    </recommendedName>
</protein>
<dbReference type="GO" id="GO:0016846">
    <property type="term" value="F:carbon-sulfur lyase activity"/>
    <property type="evidence" value="ECO:0007669"/>
    <property type="project" value="InterPro"/>
</dbReference>
<evidence type="ECO:0000256" key="3">
    <source>
        <dbReference type="ARBA" id="ARBA00022833"/>
    </source>
</evidence>
<keyword evidence="3" id="KW-0862">Zinc</keyword>
<sequence length="132" mass="14255">MEARCQCGQLSARLPGPSAVVIACHCSDCQRRSGAPFGVLAYYPEDRVGITGEATRYVRPTATGGTFETFFCPRCGSTVYARAGKHPTSIGIAVGAICDPTYPAPVRSVWEQSRHDWVVIPEPAQHFPQGRS</sequence>
<reference evidence="6 7" key="1">
    <citation type="journal article" date="2013" name="Appl. Environ. Microbiol.">
        <title>Genome analysis suggests that the soil oligotrophic bacterium Agromonas oligotrophica (Bradyrhizobium oligotrophicum) is a nitrogen-fixing symbiont of Aeschynomene indica.</title>
        <authorList>
            <person name="Okubo T."/>
            <person name="Fukushima S."/>
            <person name="Itakura M."/>
            <person name="Oshima K."/>
            <person name="Longtonglang A."/>
            <person name="Teaumroong N."/>
            <person name="Mitsui H."/>
            <person name="Hattori M."/>
            <person name="Hattori R."/>
            <person name="Hattori T."/>
            <person name="Minamisawa K."/>
        </authorList>
    </citation>
    <scope>NUCLEOTIDE SEQUENCE [LARGE SCALE GENOMIC DNA]</scope>
    <source>
        <strain evidence="6 7">S58</strain>
    </source>
</reference>
<dbReference type="eggNOG" id="COG3791">
    <property type="taxonomic scope" value="Bacteria"/>
</dbReference>
<dbReference type="PANTHER" id="PTHR33337:SF40">
    <property type="entry name" value="CENP-V_GFA DOMAIN-CONTAINING PROTEIN-RELATED"/>
    <property type="match status" value="1"/>
</dbReference>
<dbReference type="InterPro" id="IPR006913">
    <property type="entry name" value="CENP-V/GFA"/>
</dbReference>
<name>M4Z2U1_9BRAD</name>
<dbReference type="PANTHER" id="PTHR33337">
    <property type="entry name" value="GFA DOMAIN-CONTAINING PROTEIN"/>
    <property type="match status" value="1"/>
</dbReference>
<dbReference type="RefSeq" id="WP_015664202.1">
    <property type="nucleotide sequence ID" value="NC_020453.1"/>
</dbReference>
<dbReference type="EMBL" id="AP012603">
    <property type="protein sequence ID" value="BAM87067.1"/>
    <property type="molecule type" value="Genomic_DNA"/>
</dbReference>
<keyword evidence="2" id="KW-0479">Metal-binding</keyword>
<evidence type="ECO:0000313" key="6">
    <source>
        <dbReference type="EMBL" id="BAM87067.1"/>
    </source>
</evidence>
<dbReference type="Pfam" id="PF04828">
    <property type="entry name" value="GFA"/>
    <property type="match status" value="1"/>
</dbReference>
<dbReference type="PROSITE" id="PS51257">
    <property type="entry name" value="PROKAR_LIPOPROTEIN"/>
    <property type="match status" value="1"/>
</dbReference>
<organism evidence="6 7">
    <name type="scientific">Bradyrhizobium oligotrophicum S58</name>
    <dbReference type="NCBI Taxonomy" id="1245469"/>
    <lineage>
        <taxon>Bacteria</taxon>
        <taxon>Pseudomonadati</taxon>
        <taxon>Pseudomonadota</taxon>
        <taxon>Alphaproteobacteria</taxon>
        <taxon>Hyphomicrobiales</taxon>
        <taxon>Nitrobacteraceae</taxon>
        <taxon>Bradyrhizobium</taxon>
    </lineage>
</organism>
<feature type="domain" description="CENP-V/GFA" evidence="5">
    <location>
        <begin position="1"/>
        <end position="111"/>
    </location>
</feature>
<keyword evidence="7" id="KW-1185">Reference proteome</keyword>
<dbReference type="STRING" id="1245469.S58_10560"/>
<dbReference type="GO" id="GO:0046872">
    <property type="term" value="F:metal ion binding"/>
    <property type="evidence" value="ECO:0007669"/>
    <property type="project" value="UniProtKB-KW"/>
</dbReference>
<dbReference type="AlphaFoldDB" id="M4Z2U1"/>
<comment type="similarity">
    <text evidence="1">Belongs to the Gfa family.</text>
</comment>
<gene>
    <name evidence="6" type="ORF">S58_10560</name>
</gene>
<dbReference type="OrthoDB" id="9807246at2"/>
<evidence type="ECO:0000256" key="2">
    <source>
        <dbReference type="ARBA" id="ARBA00022723"/>
    </source>
</evidence>